<dbReference type="EMBL" id="CP107027">
    <property type="protein sequence ID" value="UYG95383.1"/>
    <property type="molecule type" value="Genomic_DNA"/>
</dbReference>
<dbReference type="InterPro" id="IPR011737">
    <property type="entry name" value="CHP02206_TP0381"/>
</dbReference>
<name>A0AA46PIE3_CYTFI</name>
<keyword evidence="1" id="KW-1133">Transmembrane helix</keyword>
<dbReference type="Proteomes" id="UP001163104">
    <property type="component" value="Chromosome"/>
</dbReference>
<feature type="transmembrane region" description="Helical" evidence="1">
    <location>
        <begin position="136"/>
        <end position="154"/>
    </location>
</feature>
<dbReference type="AlphaFoldDB" id="A0AA46PIE3"/>
<evidence type="ECO:0000256" key="1">
    <source>
        <dbReference type="SAM" id="Phobius"/>
    </source>
</evidence>
<dbReference type="Pfam" id="PF14808">
    <property type="entry name" value="TMEM164"/>
    <property type="match status" value="1"/>
</dbReference>
<sequence>MEWFSRSNHSFQFSLFSVNHIAALSIFVLVAAAIFLNRKKLNDQKWRKIEIGTAFSLILIEGMNHVWMYINGVWSFGRSLPLELCNIALILCIFLLMTRRKIFFELMFFIAILGATQAIITPALTYDFPHFRYFRFFYEHIMVVWAALYFTWVKGYYPSFRSLRKLLIFINLLLPIILFVNNQADGNYWFLRHKPESPSLFDLLGPYPWYIFTLESVLIALSSITWFLLRKRVKNGERSQLNIDLAKQEE</sequence>
<feature type="transmembrane region" description="Helical" evidence="1">
    <location>
        <begin position="103"/>
        <end position="124"/>
    </location>
</feature>
<protein>
    <submittedName>
        <fullName evidence="2">TIGR02206 family membrane protein</fullName>
    </submittedName>
</protein>
<feature type="transmembrane region" description="Helical" evidence="1">
    <location>
        <begin position="20"/>
        <end position="37"/>
    </location>
</feature>
<feature type="transmembrane region" description="Helical" evidence="1">
    <location>
        <begin position="207"/>
        <end position="229"/>
    </location>
</feature>
<evidence type="ECO:0000313" key="2">
    <source>
        <dbReference type="EMBL" id="UYG95383.1"/>
    </source>
</evidence>
<reference evidence="2" key="1">
    <citation type="submission" date="2022-10" db="EMBL/GenBank/DDBJ databases">
        <title>Mechanism of multi-heavy metal repair in Cytobacillus Firmus M7.</title>
        <authorList>
            <person name="Li X."/>
            <person name="Yu C."/>
        </authorList>
    </citation>
    <scope>NUCLEOTIDE SEQUENCE</scope>
    <source>
        <strain evidence="2">M7</strain>
    </source>
</reference>
<feature type="transmembrane region" description="Helical" evidence="1">
    <location>
        <begin position="76"/>
        <end position="96"/>
    </location>
</feature>
<keyword evidence="1" id="KW-0812">Transmembrane</keyword>
<accession>A0AA46PIE3</accession>
<proteinExistence type="predicted"/>
<feature type="transmembrane region" description="Helical" evidence="1">
    <location>
        <begin position="166"/>
        <end position="184"/>
    </location>
</feature>
<keyword evidence="1" id="KW-0472">Membrane</keyword>
<organism evidence="2 3">
    <name type="scientific">Cytobacillus firmus</name>
    <name type="common">Bacillus firmus</name>
    <dbReference type="NCBI Taxonomy" id="1399"/>
    <lineage>
        <taxon>Bacteria</taxon>
        <taxon>Bacillati</taxon>
        <taxon>Bacillota</taxon>
        <taxon>Bacilli</taxon>
        <taxon>Bacillales</taxon>
        <taxon>Bacillaceae</taxon>
        <taxon>Cytobacillus</taxon>
    </lineage>
</organism>
<dbReference type="RefSeq" id="WP_263599643.1">
    <property type="nucleotide sequence ID" value="NZ_CP107027.1"/>
</dbReference>
<evidence type="ECO:0000313" key="3">
    <source>
        <dbReference type="Proteomes" id="UP001163104"/>
    </source>
</evidence>
<dbReference type="NCBIfam" id="TIGR02206">
    <property type="entry name" value="intg_mem_TP0381"/>
    <property type="match status" value="1"/>
</dbReference>
<gene>
    <name evidence="2" type="ORF">OD459_24935</name>
</gene>
<feature type="transmembrane region" description="Helical" evidence="1">
    <location>
        <begin position="49"/>
        <end position="70"/>
    </location>
</feature>